<dbReference type="SMART" id="SM00148">
    <property type="entry name" value="PLCXc"/>
    <property type="match status" value="1"/>
</dbReference>
<comment type="caution">
    <text evidence="3">The sequence shown here is derived from an EMBL/GenBank/DDBJ whole genome shotgun (WGS) entry which is preliminary data.</text>
</comment>
<dbReference type="Gene3D" id="3.20.20.190">
    <property type="entry name" value="Phosphatidylinositol (PI) phosphodiesterase"/>
    <property type="match status" value="1"/>
</dbReference>
<dbReference type="PANTHER" id="PTHR13593">
    <property type="match status" value="1"/>
</dbReference>
<dbReference type="InterPro" id="IPR000909">
    <property type="entry name" value="PLipase_C_PInositol-sp_X_dom"/>
</dbReference>
<dbReference type="GO" id="GO:0006629">
    <property type="term" value="P:lipid metabolic process"/>
    <property type="evidence" value="ECO:0007669"/>
    <property type="project" value="InterPro"/>
</dbReference>
<keyword evidence="1" id="KW-0862">Zinc</keyword>
<feature type="domain" description="SWIM-type" evidence="2">
    <location>
        <begin position="314"/>
        <end position="351"/>
    </location>
</feature>
<dbReference type="InterPro" id="IPR042158">
    <property type="entry name" value="PLCXD1/2/3"/>
</dbReference>
<name>A0A6G0Z178_APHCR</name>
<dbReference type="InterPro" id="IPR007527">
    <property type="entry name" value="Znf_SWIM"/>
</dbReference>
<dbReference type="PROSITE" id="PS50966">
    <property type="entry name" value="ZF_SWIM"/>
    <property type="match status" value="1"/>
</dbReference>
<sequence length="378" mass="43940">MKLNLEYWVSELPKSLTHIPITELAIPGSHDSFSYTITPHSKLGPDASRLVKYLNRLLGPVMRRFVYKWSITQTCNIQTQLHLGIRYFDLRMATKPNDNNFYTVHALYGDPVMKELVNIKEFLVTHTKEILVLDFQHFYHFSEVDHNRLSSVLKLLFHNMICPYYYPIEKLNLDTMRANNWQVIIIYRHSQDDIFWPSSYWPTPWPQTTSYKKLIEFLECGLKKRKQNAGYVTQCLFTPDVKLLPAIVQEVLDNLRKDYEQRSCIEELLLSLNSVFGSTLTEHALELIDDGSVFLILSHQRSIFQIVGSRGDIYTIMETTNFCTCNFFKHQVLKDKALCCKHFLAAKVALILGSFKTKNETPEGITSIMISAYGNQEF</sequence>
<organism evidence="3 4">
    <name type="scientific">Aphis craccivora</name>
    <name type="common">Cowpea aphid</name>
    <dbReference type="NCBI Taxonomy" id="307492"/>
    <lineage>
        <taxon>Eukaryota</taxon>
        <taxon>Metazoa</taxon>
        <taxon>Ecdysozoa</taxon>
        <taxon>Arthropoda</taxon>
        <taxon>Hexapoda</taxon>
        <taxon>Insecta</taxon>
        <taxon>Pterygota</taxon>
        <taxon>Neoptera</taxon>
        <taxon>Paraneoptera</taxon>
        <taxon>Hemiptera</taxon>
        <taxon>Sternorrhyncha</taxon>
        <taxon>Aphidomorpha</taxon>
        <taxon>Aphidoidea</taxon>
        <taxon>Aphididae</taxon>
        <taxon>Aphidini</taxon>
        <taxon>Aphis</taxon>
        <taxon>Aphis</taxon>
    </lineage>
</organism>
<dbReference type="EMBL" id="VUJU01001735">
    <property type="protein sequence ID" value="KAF0764036.1"/>
    <property type="molecule type" value="Genomic_DNA"/>
</dbReference>
<dbReference type="InterPro" id="IPR051057">
    <property type="entry name" value="PI-PLC_domain"/>
</dbReference>
<dbReference type="AlphaFoldDB" id="A0A6G0Z178"/>
<evidence type="ECO:0000259" key="2">
    <source>
        <dbReference type="PROSITE" id="PS50966"/>
    </source>
</evidence>
<dbReference type="CDD" id="cd08616">
    <property type="entry name" value="PI-PLCXD1c"/>
    <property type="match status" value="1"/>
</dbReference>
<keyword evidence="1" id="KW-0863">Zinc-finger</keyword>
<dbReference type="SUPFAM" id="SSF51695">
    <property type="entry name" value="PLC-like phosphodiesterases"/>
    <property type="match status" value="1"/>
</dbReference>
<evidence type="ECO:0000313" key="4">
    <source>
        <dbReference type="Proteomes" id="UP000478052"/>
    </source>
</evidence>
<dbReference type="Proteomes" id="UP000478052">
    <property type="component" value="Unassembled WGS sequence"/>
</dbReference>
<dbReference type="OrthoDB" id="1046782at2759"/>
<dbReference type="GO" id="GO:0008270">
    <property type="term" value="F:zinc ion binding"/>
    <property type="evidence" value="ECO:0007669"/>
    <property type="project" value="UniProtKB-KW"/>
</dbReference>
<dbReference type="InterPro" id="IPR017946">
    <property type="entry name" value="PLC-like_Pdiesterase_TIM-brl"/>
</dbReference>
<protein>
    <submittedName>
        <fullName evidence="3">PI-PLC X domain-containing protein 3</fullName>
    </submittedName>
</protein>
<reference evidence="3 4" key="1">
    <citation type="submission" date="2019-08" db="EMBL/GenBank/DDBJ databases">
        <title>Whole genome of Aphis craccivora.</title>
        <authorList>
            <person name="Voronova N.V."/>
            <person name="Shulinski R.S."/>
            <person name="Bandarenka Y.V."/>
            <person name="Zhorov D.G."/>
            <person name="Warner D."/>
        </authorList>
    </citation>
    <scope>NUCLEOTIDE SEQUENCE [LARGE SCALE GENOMIC DNA]</scope>
    <source>
        <strain evidence="3">180601</strain>
        <tissue evidence="3">Whole Body</tissue>
    </source>
</reference>
<evidence type="ECO:0000256" key="1">
    <source>
        <dbReference type="PROSITE-ProRule" id="PRU00325"/>
    </source>
</evidence>
<evidence type="ECO:0000313" key="3">
    <source>
        <dbReference type="EMBL" id="KAF0764036.1"/>
    </source>
</evidence>
<keyword evidence="1" id="KW-0479">Metal-binding</keyword>
<accession>A0A6G0Z178</accession>
<dbReference type="GO" id="GO:0008081">
    <property type="term" value="F:phosphoric diester hydrolase activity"/>
    <property type="evidence" value="ECO:0007669"/>
    <property type="project" value="InterPro"/>
</dbReference>
<gene>
    <name evidence="3" type="ORF">FWK35_00001929</name>
</gene>
<keyword evidence="4" id="KW-1185">Reference proteome</keyword>
<proteinExistence type="predicted"/>
<dbReference type="PANTHER" id="PTHR13593:SF113">
    <property type="entry name" value="SI:DKEY-266F7.9"/>
    <property type="match status" value="1"/>
</dbReference>